<dbReference type="InterPro" id="IPR009075">
    <property type="entry name" value="AcylCo_DH/oxidase_C"/>
</dbReference>
<dbReference type="InterPro" id="IPR006089">
    <property type="entry name" value="Acyl-CoA_DH_CS"/>
</dbReference>
<dbReference type="InterPro" id="IPR037069">
    <property type="entry name" value="AcylCoA_DH/ox_N_sf"/>
</dbReference>
<dbReference type="Pfam" id="PF02771">
    <property type="entry name" value="Acyl-CoA_dh_N"/>
    <property type="match status" value="1"/>
</dbReference>
<dbReference type="GO" id="GO:0004565">
    <property type="term" value="F:beta-galactosidase activity"/>
    <property type="evidence" value="ECO:0007669"/>
    <property type="project" value="UniProtKB-EC"/>
</dbReference>
<dbReference type="InterPro" id="IPR008979">
    <property type="entry name" value="Galactose-bd-like_sf"/>
</dbReference>
<keyword evidence="5 12" id="KW-0378">Hydrolase</keyword>
<keyword evidence="21" id="KW-1185">Reference proteome</keyword>
<dbReference type="FunFam" id="2.60.120.260:FF:000293">
    <property type="entry name" value="Beta-galactosidase"/>
    <property type="match status" value="1"/>
</dbReference>
<dbReference type="Pfam" id="PF00441">
    <property type="entry name" value="Acyl-CoA_dh_1"/>
    <property type="match status" value="1"/>
</dbReference>
<keyword evidence="4" id="KW-0285">Flavoprotein</keyword>
<dbReference type="PRINTS" id="PR00742">
    <property type="entry name" value="GLHYDRLASE35"/>
</dbReference>
<keyword evidence="8" id="KW-0007">Acetylation</keyword>
<dbReference type="InterPro" id="IPR036250">
    <property type="entry name" value="AcylCo_DH-like_C"/>
</dbReference>
<feature type="domain" description="Glycoside hydrolase 35 catalytic" evidence="15">
    <location>
        <begin position="1647"/>
        <end position="1740"/>
    </location>
</feature>
<feature type="active site" description="Proton acceptor" evidence="11">
    <location>
        <position position="400"/>
    </location>
</feature>
<dbReference type="SUPFAM" id="SSF56645">
    <property type="entry name" value="Acyl-CoA dehydrogenase NM domain-like"/>
    <property type="match status" value="1"/>
</dbReference>
<dbReference type="Proteomes" id="UP000322234">
    <property type="component" value="Unassembled WGS sequence"/>
</dbReference>
<dbReference type="Gene3D" id="1.10.540.10">
    <property type="entry name" value="Acyl-CoA dehydrogenase/oxidase, N-terminal domain"/>
    <property type="match status" value="1"/>
</dbReference>
<dbReference type="Gene3D" id="2.60.120.260">
    <property type="entry name" value="Galactose-binding domain-like"/>
    <property type="match status" value="5"/>
</dbReference>
<dbReference type="Gene3D" id="2.40.110.10">
    <property type="entry name" value="Butyryl-CoA Dehydrogenase, subunit A, domain 2"/>
    <property type="match status" value="1"/>
</dbReference>
<dbReference type="InterPro" id="IPR013786">
    <property type="entry name" value="AcylCoA_DH/ox_N"/>
</dbReference>
<evidence type="ECO:0000256" key="6">
    <source>
        <dbReference type="ARBA" id="ARBA00022827"/>
    </source>
</evidence>
<dbReference type="FunFam" id="2.60.120.260:FF:000049">
    <property type="entry name" value="Beta-galactosidase"/>
    <property type="match status" value="3"/>
</dbReference>
<dbReference type="InterPro" id="IPR017853">
    <property type="entry name" value="GH"/>
</dbReference>
<dbReference type="GO" id="GO:0003995">
    <property type="term" value="F:acyl-CoA dehydrogenase activity"/>
    <property type="evidence" value="ECO:0007669"/>
    <property type="project" value="InterPro"/>
</dbReference>
<feature type="domain" description="Beta-galactosidase galactose-binding" evidence="19">
    <location>
        <begin position="2125"/>
        <end position="2184"/>
    </location>
</feature>
<feature type="domain" description="Acyl-CoA oxidase/dehydrogenase middle" evidence="16">
    <location>
        <begin position="133"/>
        <end position="226"/>
    </location>
</feature>
<evidence type="ECO:0000256" key="9">
    <source>
        <dbReference type="ARBA" id="ARBA00023002"/>
    </source>
</evidence>
<evidence type="ECO:0000259" key="17">
    <source>
        <dbReference type="Pfam" id="PF02771"/>
    </source>
</evidence>
<evidence type="ECO:0000259" key="16">
    <source>
        <dbReference type="Pfam" id="PF02770"/>
    </source>
</evidence>
<dbReference type="PANTHER" id="PTHR23421">
    <property type="entry name" value="BETA-GALACTOSIDASE RELATED"/>
    <property type="match status" value="1"/>
</dbReference>
<feature type="domain" description="Acyl-CoA dehydrogenase/oxidase C-terminal" evidence="14">
    <location>
        <begin position="283"/>
        <end position="402"/>
    </location>
</feature>
<evidence type="ECO:0000313" key="20">
    <source>
        <dbReference type="EMBL" id="MXQ98133.1"/>
    </source>
</evidence>
<comment type="caution">
    <text evidence="20">The sequence shown here is derived from an EMBL/GenBank/DDBJ whole genome shotgun (WGS) entry which is preliminary data.</text>
</comment>
<evidence type="ECO:0000256" key="8">
    <source>
        <dbReference type="ARBA" id="ARBA00022990"/>
    </source>
</evidence>
<dbReference type="InterPro" id="IPR009100">
    <property type="entry name" value="AcylCoA_DH/oxidase_NM_dom_sf"/>
</dbReference>
<dbReference type="SUPFAM" id="SSF47203">
    <property type="entry name" value="Acyl-CoA dehydrogenase C-terminal domain-like"/>
    <property type="match status" value="1"/>
</dbReference>
<feature type="domain" description="Beta-galactosidase 1-like first all-beta" evidence="18">
    <location>
        <begin position="2002"/>
        <end position="2101"/>
    </location>
</feature>
<evidence type="ECO:0000259" key="14">
    <source>
        <dbReference type="Pfam" id="PF00441"/>
    </source>
</evidence>
<dbReference type="InterPro" id="IPR019801">
    <property type="entry name" value="Glyco_hydro_35_CS"/>
</dbReference>
<evidence type="ECO:0000259" key="19">
    <source>
        <dbReference type="Pfam" id="PF21467"/>
    </source>
</evidence>
<dbReference type="PROSITE" id="PS00072">
    <property type="entry name" value="ACYL_COA_DH_1"/>
    <property type="match status" value="1"/>
</dbReference>
<dbReference type="Pfam" id="PF02770">
    <property type="entry name" value="Acyl-CoA_dh_M"/>
    <property type="match status" value="1"/>
</dbReference>
<dbReference type="GO" id="GO:0006629">
    <property type="term" value="P:lipid metabolic process"/>
    <property type="evidence" value="ECO:0007669"/>
    <property type="project" value="InterPro"/>
</dbReference>
<evidence type="ECO:0000256" key="13">
    <source>
        <dbReference type="RuleBase" id="RU003679"/>
    </source>
</evidence>
<evidence type="ECO:0000256" key="2">
    <source>
        <dbReference type="ARBA" id="ARBA00009347"/>
    </source>
</evidence>
<feature type="domain" description="Glycoside hydrolase 35 catalytic" evidence="15">
    <location>
        <begin position="475"/>
        <end position="726"/>
    </location>
</feature>
<feature type="domain" description="Glycoside hydrolase 35 catalytic" evidence="15">
    <location>
        <begin position="1781"/>
        <end position="1890"/>
    </location>
</feature>
<evidence type="ECO:0000256" key="3">
    <source>
        <dbReference type="ARBA" id="ARBA00009809"/>
    </source>
</evidence>
<evidence type="ECO:0000259" key="18">
    <source>
        <dbReference type="Pfam" id="PF21317"/>
    </source>
</evidence>
<evidence type="ECO:0000313" key="21">
    <source>
        <dbReference type="Proteomes" id="UP000322234"/>
    </source>
</evidence>
<feature type="domain" description="Beta-galactosidase 1-like first all-beta" evidence="18">
    <location>
        <begin position="775"/>
        <end position="891"/>
    </location>
</feature>
<comment type="similarity">
    <text evidence="3 13">Belongs to the glycosyl hydrolase 35 family.</text>
</comment>
<dbReference type="InterPro" id="IPR034178">
    <property type="entry name" value="IBD"/>
</dbReference>
<dbReference type="FunFam" id="3.20.20.80:FF:000036">
    <property type="entry name" value="Beta-galactosidase"/>
    <property type="match status" value="1"/>
</dbReference>
<organism evidence="20 21">
    <name type="scientific">Bos mutus</name>
    <name type="common">wild yak</name>
    <dbReference type="NCBI Taxonomy" id="72004"/>
    <lineage>
        <taxon>Eukaryota</taxon>
        <taxon>Metazoa</taxon>
        <taxon>Chordata</taxon>
        <taxon>Craniata</taxon>
        <taxon>Vertebrata</taxon>
        <taxon>Euteleostomi</taxon>
        <taxon>Mammalia</taxon>
        <taxon>Eutheria</taxon>
        <taxon>Laurasiatheria</taxon>
        <taxon>Artiodactyla</taxon>
        <taxon>Ruminantia</taxon>
        <taxon>Pecora</taxon>
        <taxon>Bovidae</taxon>
        <taxon>Bovinae</taxon>
        <taxon>Bos</taxon>
    </lineage>
</organism>
<keyword evidence="6" id="KW-0274">FAD</keyword>
<name>A0A6B0SGY3_9CETA</name>
<dbReference type="Gene3D" id="1.20.140.10">
    <property type="entry name" value="Butyryl-CoA Dehydrogenase, subunit A, domain 3"/>
    <property type="match status" value="1"/>
</dbReference>
<dbReference type="GO" id="GO:0005975">
    <property type="term" value="P:carbohydrate metabolic process"/>
    <property type="evidence" value="ECO:0007669"/>
    <property type="project" value="InterPro"/>
</dbReference>
<dbReference type="PROSITE" id="PS01182">
    <property type="entry name" value="GLYCOSYL_HYDROL_F35"/>
    <property type="match status" value="2"/>
</dbReference>
<evidence type="ECO:0000256" key="12">
    <source>
        <dbReference type="RuleBase" id="RU000675"/>
    </source>
</evidence>
<feature type="domain" description="Beta-galactosidase galactose-binding" evidence="19">
    <location>
        <begin position="1542"/>
        <end position="1601"/>
    </location>
</feature>
<dbReference type="Pfam" id="PF01301">
    <property type="entry name" value="Glyco_hydro_35"/>
    <property type="match status" value="5"/>
</dbReference>
<dbReference type="FunFam" id="2.40.110.10:FF:000001">
    <property type="entry name" value="Acyl-CoA dehydrogenase, mitochondrial"/>
    <property type="match status" value="1"/>
</dbReference>
<dbReference type="SUPFAM" id="SSF49785">
    <property type="entry name" value="Galactose-binding domain-like"/>
    <property type="match status" value="3"/>
</dbReference>
<comment type="cofactor">
    <cofactor evidence="1">
        <name>FAD</name>
        <dbReference type="ChEBI" id="CHEBI:57692"/>
    </cofactor>
</comment>
<protein>
    <recommendedName>
        <fullName evidence="12">Beta-galactosidase</fullName>
        <ecNumber evidence="12">3.2.1.23</ecNumber>
    </recommendedName>
</protein>
<dbReference type="Pfam" id="PF21467">
    <property type="entry name" value="BetaGal_gal-bd"/>
    <property type="match status" value="3"/>
</dbReference>
<feature type="domain" description="Glycoside hydrolase 35 catalytic" evidence="15">
    <location>
        <begin position="1041"/>
        <end position="1360"/>
    </location>
</feature>
<evidence type="ECO:0000256" key="1">
    <source>
        <dbReference type="ARBA" id="ARBA00001974"/>
    </source>
</evidence>
<dbReference type="InterPro" id="IPR046373">
    <property type="entry name" value="Acyl-CoA_Oxase/DH_mid-dom_sf"/>
</dbReference>
<proteinExistence type="inferred from homology"/>
<dbReference type="InterPro" id="IPR001944">
    <property type="entry name" value="Glycoside_Hdrlase_35"/>
</dbReference>
<sequence>MQKRVNAALPTASMGLSEEQKEFQKVAFNFAAREMAPHMAEWDQKELFPVDTMRKAAQLGFGGVYVQTDVGGAGLSRLDTSVIFEALATGCTSTTAYMSIHNMCVWIIDRFGSEEQRHRLCPPLCAMEKFASYCLTEPGGGSDAASLMTSAVRQHDHYILNGSKAFISGGGEADIYVVMCRTGGPGPRGISCVVVEKGTPGLSFGKKEKKVGWNSQPTRAVIFEDCAVPVANRIGDEGQGFLIAMKGLNGGRINVGEDRGGWGRGAGATAPNSLAALIPSLPASCSLGAAHASIVLARDYLKVRKQFGEPLANSQYLQFQLAEMAARLVASRLMIRTAATALQEEREDAIVLCSMAKLFATDECFAICNQALQMHGGYGYLKDYAVQQYVRDSRVHQILEGCRPSCSCVVEALLRPSHISERLVGLQVRGSNFTLGNMPFLILSGTIHYFRVPRDYWKDSLLKLKACGFNTVTTAFISLASEVDLWVILCVGPYIGSDLDLGGLPSWLLKDSHMKLRTTHKGFTAAVNHYFDDLIPKIRGFQFQEEGPIIAMQMENEYGSYNLDKRYMPYIKNALLSRGIKTMLMTADTGQGLLKGHTPTVFATLHMKSIRQKTYEHLSSAQGPGPVMMTVYTARSLDGWGTPRNTLDLHMLMESVREMLKLRFSLNFYMFHGGTNFGFMGGAAFPGHRLPMVTSYGKSRPVPRHYGALLTEDGGYTPEYLVFQEFFRPDAGVPSFQHQDHRPKDTYAPLAAGHFISLWDTLIHQDDEPVRSTGPLSMEQLSLNEGSGQSAGYILYETVITRGGVLNSDGHVKDRGQVFLDDKYIGVLDDAHQKLTLPSDHYKEFLTLRILVENQGRLASGTSMNQERKGLTGNIYLNGSPLRKFKIYSLEMQNKFTQRKLPNIWKPSFLHTVGPAFFLALLRVGSQPKDTFMSLQVSGGLPGCVPSQASNLGRYWNVGPQETLYVPGPWLKPGLNEIIVFEEFKSTLLIYFTNTSQLGRCFRAGAVLYFPFDWWHLTPRELKNRSQGIQTEERAGRNPYFTLEGHEFLILGGSVHYFRVPRASWRDRLLKLRACGFNTVTTYVPWNLHEPERGTFDFSGNLDLEAFILLAEEVGLWVILRPGPYICSEMDLGGLPSWLLQDPTSQLRTTNRSFVNAVNKYFDHLIPRVALLQYLQGGPIIAVQVENEYGFFYKDEAYMPYLLQALQQRGIGGLLLTADNTEEVMRGHIKGVLASINMKGFKVDSFKHLYKLQRHKPILIMEFWVGWFDTWGIDHRVMGVNEVEKSVSEFIRYGISFNVYMFHGGTNFGFMNGATSFEKHRGVTTSYGKEGGRCLADYDAVLTEAGDYTAKYFMLRSLFESILVRPLPPVPSPTPKAVYPSLKLSHYLPLWEALPYLQRPVTSNVPINMENLPINNGNGQSFGFVLYEMTICSGGRLHANAQDEAQVFLNETSLGILTDVYRDIDIPPITECQLLRILVENQGRVNFSWKIQNQRKGLIGPVTLDKIPLNWFTIYSLELKTQFFKTLRSARWRPLGGPSSSPAFHLGTLMAGSSPQDTFLQLLGWNRGCVFINGRNLGRYWNIGPQEALYLPGSWLQPGTNEIVLFEKEKSGSGVYSTDVRRLDWSGLGASLWRRRHLGLRADGQNFKLENSAFWIFGGSVHYFRVPRAYWRDRLLKLRACGLNTLTTGPWALFPPAPSPESGLLQPPRAFILLAAEVGLWVILRPGPYICSEVDLGGLPRPSETCIFEWDVLLSLVISAVTLVDTVPTTPSASDCSLFSQYKHGGPIIAVQVENEYGSYNKDPAYMPYIKKALQDRGIAELLLTSDNQGGLKSGVLDGVLATINLQSQSELQLFTTILLGAQGSQPKMVMEYWTGWFDSWGGPHYILDSSGGCSADPVQPVLASDAGLSSRGAADGVNWLPCGTLGICAHRQLLRTSRVLSVILTTPHVLTPRGRPHPVPRALEGEVASFSQPHPRLLSMQPVTSEHPVNMENLPINGGSGQSFGYTLYETTVTASGVLTALVRDRGQVFLNTFFLGTLDYKKKTIVIPTVQGFTTLRILVENCGRVNYGDNIDQQRKGIIGNVYLNDSPLKKFKIYSLEMDRSFLQRFTADKWKPLTEEPVFPAFFLGALSVLDSPYDTFVKLEGWEKGVVFINNQNLGRYWNIGPQETLYLPGAWLDVGLNKIIVFEEKMAQRIIQFVDTPNLGQHEYVH</sequence>
<dbReference type="InterPro" id="IPR048913">
    <property type="entry name" value="BetaGal_gal-bd"/>
</dbReference>
<gene>
    <name evidence="20" type="ORF">E5288_WYG003926</name>
</gene>
<accession>A0A6B0SGY3</accession>
<keyword evidence="9" id="KW-0560">Oxidoreductase</keyword>
<evidence type="ECO:0000256" key="4">
    <source>
        <dbReference type="ARBA" id="ARBA00022630"/>
    </source>
</evidence>
<feature type="domain" description="Beta-galactosidase 1-like first all-beta" evidence="18">
    <location>
        <begin position="1419"/>
        <end position="1518"/>
    </location>
</feature>
<evidence type="ECO:0000256" key="10">
    <source>
        <dbReference type="ARBA" id="ARBA00023295"/>
    </source>
</evidence>
<feature type="domain" description="Beta-galactosidase galactose-binding" evidence="19">
    <location>
        <begin position="915"/>
        <end position="976"/>
    </location>
</feature>
<dbReference type="Pfam" id="PF21317">
    <property type="entry name" value="BetaGal_ABD_1"/>
    <property type="match status" value="3"/>
</dbReference>
<comment type="similarity">
    <text evidence="2">Belongs to the acyl-CoA dehydrogenase family.</text>
</comment>
<evidence type="ECO:0000256" key="7">
    <source>
        <dbReference type="ARBA" id="ARBA00022946"/>
    </source>
</evidence>
<dbReference type="InterPro" id="IPR048912">
    <property type="entry name" value="BetaGal1-like_ABD1"/>
</dbReference>
<evidence type="ECO:0000256" key="5">
    <source>
        <dbReference type="ARBA" id="ARBA00022801"/>
    </source>
</evidence>
<dbReference type="InterPro" id="IPR006091">
    <property type="entry name" value="Acyl-CoA_Oxase/DH_mid-dom"/>
</dbReference>
<dbReference type="EMBL" id="VBQZ03000220">
    <property type="protein sequence ID" value="MXQ98133.1"/>
    <property type="molecule type" value="Genomic_DNA"/>
</dbReference>
<reference evidence="20" key="1">
    <citation type="submission" date="2019-10" db="EMBL/GenBank/DDBJ databases">
        <title>The sequence and de novo assembly of the wild yak genome.</title>
        <authorList>
            <person name="Liu Y."/>
        </authorList>
    </citation>
    <scope>NUCLEOTIDE SEQUENCE [LARGE SCALE GENOMIC DNA]</scope>
    <source>
        <strain evidence="20">WY2019</strain>
    </source>
</reference>
<feature type="domain" description="Glycoside hydrolase 35 catalytic" evidence="15">
    <location>
        <begin position="433"/>
        <end position="474"/>
    </location>
</feature>
<feature type="domain" description="Acyl-CoA dehydrogenase/oxidase N-terminal" evidence="17">
    <location>
        <begin position="17"/>
        <end position="128"/>
    </location>
</feature>
<dbReference type="SUPFAM" id="SSF51445">
    <property type="entry name" value="(Trans)glycosidases"/>
    <property type="match status" value="3"/>
</dbReference>
<dbReference type="CDD" id="cd01162">
    <property type="entry name" value="IBD"/>
    <property type="match status" value="1"/>
</dbReference>
<dbReference type="Gene3D" id="3.20.20.80">
    <property type="entry name" value="Glycosidases"/>
    <property type="match status" value="4"/>
</dbReference>
<dbReference type="InterPro" id="IPR031330">
    <property type="entry name" value="Gly_Hdrlase_35_cat"/>
</dbReference>
<evidence type="ECO:0000256" key="11">
    <source>
        <dbReference type="PIRSR" id="PIRSR634178-1"/>
    </source>
</evidence>
<comment type="catalytic activity">
    <reaction evidence="12">
        <text>Hydrolysis of terminal non-reducing beta-D-galactose residues in beta-D-galactosides.</text>
        <dbReference type="EC" id="3.2.1.23"/>
    </reaction>
</comment>
<keyword evidence="7" id="KW-0809">Transit peptide</keyword>
<keyword evidence="10 12" id="KW-0326">Glycosidase</keyword>
<evidence type="ECO:0000259" key="15">
    <source>
        <dbReference type="Pfam" id="PF01301"/>
    </source>
</evidence>
<dbReference type="EC" id="3.2.1.23" evidence="12"/>
<dbReference type="GO" id="GO:0050660">
    <property type="term" value="F:flavin adenine dinucleotide binding"/>
    <property type="evidence" value="ECO:0007669"/>
    <property type="project" value="InterPro"/>
</dbReference>